<evidence type="ECO:0000256" key="9">
    <source>
        <dbReference type="HAMAP-Rule" id="MF_00834"/>
    </source>
</evidence>
<comment type="subunit">
    <text evidence="9">Homodimer.</text>
</comment>
<reference evidence="11" key="1">
    <citation type="submission" date="2015-05" db="EMBL/GenBank/DDBJ databases">
        <authorList>
            <person name="Rodrigo-Torres Lidia"/>
            <person name="Arahal R.David."/>
        </authorList>
    </citation>
    <scope>NUCLEOTIDE SEQUENCE [LARGE SCALE GENOMIC DNA]</scope>
    <source>
        <strain evidence="11">CECT 7321</strain>
    </source>
</reference>
<dbReference type="AlphaFoldDB" id="A0A0H5D2J2"/>
<keyword evidence="9" id="KW-0963">Cytoplasm</keyword>
<dbReference type="Gene3D" id="3.90.1150.10">
    <property type="entry name" value="Aspartate Aminotransferase, domain 1"/>
    <property type="match status" value="1"/>
</dbReference>
<name>A0A0H5D2J2_9RHOB</name>
<feature type="binding site" evidence="9">
    <location>
        <position position="148"/>
    </location>
    <ligand>
        <name>substrate</name>
    </ligand>
</feature>
<dbReference type="EMBL" id="CVRL01000033">
    <property type="protein sequence ID" value="CRL11417.1"/>
    <property type="molecule type" value="Genomic_DNA"/>
</dbReference>
<gene>
    <name evidence="10" type="primary">bioA_2</name>
    <name evidence="9" type="synonym">bioA</name>
    <name evidence="10" type="ORF">NIT7321_02281</name>
</gene>
<evidence type="ECO:0000256" key="3">
    <source>
        <dbReference type="ARBA" id="ARBA00022576"/>
    </source>
</evidence>
<comment type="cofactor">
    <cofactor evidence="1 9">
        <name>pyridoxal 5'-phosphate</name>
        <dbReference type="ChEBI" id="CHEBI:597326"/>
    </cofactor>
</comment>
<dbReference type="PANTHER" id="PTHR42684:SF17">
    <property type="entry name" value="ADENOSYLMETHIONINE-8-AMINO-7-OXONONANOATE AMINOTRANSFERASE"/>
    <property type="match status" value="1"/>
</dbReference>
<evidence type="ECO:0000313" key="11">
    <source>
        <dbReference type="Proteomes" id="UP000043764"/>
    </source>
</evidence>
<dbReference type="Proteomes" id="UP000043764">
    <property type="component" value="Unassembled WGS sequence"/>
</dbReference>
<dbReference type="InterPro" id="IPR015422">
    <property type="entry name" value="PyrdxlP-dep_Trfase_small"/>
</dbReference>
<comment type="subcellular location">
    <subcellularLocation>
        <location evidence="9">Cytoplasm</location>
    </subcellularLocation>
</comment>
<dbReference type="STRING" id="481446.NIT7645_00678"/>
<dbReference type="NCBIfam" id="NF004624">
    <property type="entry name" value="PRK05964.1"/>
    <property type="match status" value="1"/>
</dbReference>
<dbReference type="GO" id="GO:0005737">
    <property type="term" value="C:cytoplasm"/>
    <property type="evidence" value="ECO:0007669"/>
    <property type="project" value="UniProtKB-SubCell"/>
</dbReference>
<keyword evidence="4 9" id="KW-0808">Transferase</keyword>
<dbReference type="RefSeq" id="WP_050673537.1">
    <property type="nucleotide sequence ID" value="NZ_CVRL01000033.1"/>
</dbReference>
<keyword evidence="7 9" id="KW-0663">Pyridoxal phosphate</keyword>
<evidence type="ECO:0000256" key="6">
    <source>
        <dbReference type="ARBA" id="ARBA00022756"/>
    </source>
</evidence>
<evidence type="ECO:0000256" key="5">
    <source>
        <dbReference type="ARBA" id="ARBA00022691"/>
    </source>
</evidence>
<evidence type="ECO:0000256" key="8">
    <source>
        <dbReference type="ARBA" id="ARBA00048449"/>
    </source>
</evidence>
<dbReference type="NCBIfam" id="TIGR00508">
    <property type="entry name" value="bioA"/>
    <property type="match status" value="1"/>
</dbReference>
<feature type="binding site" evidence="9">
    <location>
        <position position="282"/>
    </location>
    <ligand>
        <name>substrate</name>
    </ligand>
</feature>
<evidence type="ECO:0000313" key="10">
    <source>
        <dbReference type="EMBL" id="CRL11417.1"/>
    </source>
</evidence>
<comment type="function">
    <text evidence="9">Catalyzes the transfer of the alpha-amino group from S-adenosyl-L-methionine (SAM) to 7-keto-8-aminopelargonic acid (KAPA) to form 7,8-diaminopelargonic acid (DAPA). It is the only aminotransferase known to utilize SAM as an amino donor.</text>
</comment>
<dbReference type="Pfam" id="PF00202">
    <property type="entry name" value="Aminotran_3"/>
    <property type="match status" value="1"/>
</dbReference>
<feature type="binding site" evidence="9">
    <location>
        <position position="253"/>
    </location>
    <ligand>
        <name>pyridoxal 5'-phosphate</name>
        <dbReference type="ChEBI" id="CHEBI:597326"/>
    </ligand>
</feature>
<dbReference type="GO" id="GO:0009102">
    <property type="term" value="P:biotin biosynthetic process"/>
    <property type="evidence" value="ECO:0007669"/>
    <property type="project" value="UniProtKB-UniRule"/>
</dbReference>
<sequence length="432" mass="46992">MSAADLSQLEFDQQHLWHPYTNVAKPGPTFVVKESEGVHITLDDGTRLIDAMSSWWCMMHGHKNPAITKAIHDQLDTLPHVMFGGLTHDPAIDLGRKLLEITPDSLTRIFYCDSGSVSVEVAMKMAVQYQHAMGHAGRSEFATIRSGYHGDTWKAMSVCDPDTGMHHLFQGALSVQHFVSRPPIRIHEDWIDDPAQNGLGELRSVLEANADKIAAFILEPVVQGTGGMYFYHPEYLNQARALCDELGILLIFDEIATGFGRTGELFATGFCTVEPDIICLGKGLTGGHISFACTMTNDRVAEGIGGGNPGIFMHGPTYMANPLACAAAKASLDLLTGQDWRGTVAAIGEQMAAELALARDLPNVADVRVLGAIGVIEMKHRVSADEAHARAHDMGVFLRPFGTNIYTMPPFITSPDQLSEITAGMLRLAREL</sequence>
<comment type="pathway">
    <text evidence="2 9">Cofactor biosynthesis; biotin biosynthesis; 7,8-diaminononanoate from 8-amino-7-oxononanoate (SAM route): step 1/1.</text>
</comment>
<dbReference type="PANTHER" id="PTHR42684">
    <property type="entry name" value="ADENOSYLMETHIONINE-8-AMINO-7-OXONONANOATE AMINOTRANSFERASE"/>
    <property type="match status" value="1"/>
</dbReference>
<accession>A0A0H5D2J2</accession>
<dbReference type="GO" id="GO:0004015">
    <property type="term" value="F:adenosylmethionine-8-amino-7-oxononanoate transaminase activity"/>
    <property type="evidence" value="ECO:0007669"/>
    <property type="project" value="UniProtKB-UniRule"/>
</dbReference>
<dbReference type="GO" id="GO:0030170">
    <property type="term" value="F:pyridoxal phosphate binding"/>
    <property type="evidence" value="ECO:0007669"/>
    <property type="project" value="UniProtKB-UniRule"/>
</dbReference>
<evidence type="ECO:0000256" key="7">
    <source>
        <dbReference type="ARBA" id="ARBA00022898"/>
    </source>
</evidence>
<dbReference type="SUPFAM" id="SSF53383">
    <property type="entry name" value="PLP-dependent transferases"/>
    <property type="match status" value="1"/>
</dbReference>
<dbReference type="InterPro" id="IPR049704">
    <property type="entry name" value="Aminotrans_3_PPA_site"/>
</dbReference>
<proteinExistence type="inferred from homology"/>
<keyword evidence="11" id="KW-1185">Reference proteome</keyword>
<evidence type="ECO:0000256" key="1">
    <source>
        <dbReference type="ARBA" id="ARBA00001933"/>
    </source>
</evidence>
<protein>
    <recommendedName>
        <fullName evidence="9">Adenosylmethionine-8-amino-7-oxononanoate aminotransferase</fullName>
        <ecNumber evidence="9">2.6.1.62</ecNumber>
    </recommendedName>
    <alternativeName>
        <fullName evidence="9">7,8-diamino-pelargonic acid aminotransferase</fullName>
        <shortName evidence="9">DAPA AT</shortName>
        <shortName evidence="9">DAPA aminotransferase</shortName>
    </alternativeName>
    <alternativeName>
        <fullName evidence="9">7,8-diaminononanoate synthase</fullName>
        <shortName evidence="9">DANS</shortName>
    </alternativeName>
    <alternativeName>
        <fullName evidence="9">Diaminopelargonic acid synthase</fullName>
    </alternativeName>
</protein>
<feature type="binding site" evidence="9">
    <location>
        <position position="399"/>
    </location>
    <ligand>
        <name>substrate</name>
    </ligand>
</feature>
<feature type="binding site" evidence="9">
    <location>
        <position position="315"/>
    </location>
    <ligand>
        <name>substrate</name>
    </ligand>
</feature>
<keyword evidence="3 9" id="KW-0032">Aminotransferase</keyword>
<dbReference type="CDD" id="cd00610">
    <property type="entry name" value="OAT_like"/>
    <property type="match status" value="1"/>
</dbReference>
<evidence type="ECO:0000256" key="2">
    <source>
        <dbReference type="ARBA" id="ARBA00005063"/>
    </source>
</evidence>
<dbReference type="Gene3D" id="3.40.640.10">
    <property type="entry name" value="Type I PLP-dependent aspartate aminotransferase-like (Major domain)"/>
    <property type="match status" value="1"/>
</dbReference>
<dbReference type="InterPro" id="IPR015424">
    <property type="entry name" value="PyrdxlP-dep_Trfase"/>
</dbReference>
<feature type="binding site" evidence="9">
    <location>
        <begin position="316"/>
        <end position="317"/>
    </location>
    <ligand>
        <name>pyridoxal 5'-phosphate</name>
        <dbReference type="ChEBI" id="CHEBI:597326"/>
    </ligand>
</feature>
<dbReference type="InterPro" id="IPR015421">
    <property type="entry name" value="PyrdxlP-dep_Trfase_major"/>
</dbReference>
<comment type="similarity">
    <text evidence="9">Belongs to the class-III pyridoxal-phosphate-dependent aminotransferase family. BioA subfamily.</text>
</comment>
<dbReference type="InterPro" id="IPR005814">
    <property type="entry name" value="Aminotrans_3"/>
</dbReference>
<feature type="site" description="Participates in the substrate recognition with KAPA and in a stacking interaction with the adenine ring of SAM" evidence="9">
    <location>
        <position position="20"/>
    </location>
</feature>
<organism evidence="10 11">
    <name type="scientific">Phaeobacter italicus</name>
    <dbReference type="NCBI Taxonomy" id="481446"/>
    <lineage>
        <taxon>Bacteria</taxon>
        <taxon>Pseudomonadati</taxon>
        <taxon>Pseudomonadota</taxon>
        <taxon>Alphaproteobacteria</taxon>
        <taxon>Rhodobacterales</taxon>
        <taxon>Roseobacteraceae</taxon>
        <taxon>Phaeobacter</taxon>
    </lineage>
</organism>
<dbReference type="InterPro" id="IPR005815">
    <property type="entry name" value="BioA"/>
</dbReference>
<dbReference type="PROSITE" id="PS00600">
    <property type="entry name" value="AA_TRANSFER_CLASS_3"/>
    <property type="match status" value="1"/>
</dbReference>
<dbReference type="HAMAP" id="MF_00834">
    <property type="entry name" value="BioA"/>
    <property type="match status" value="1"/>
</dbReference>
<feature type="binding site" evidence="9">
    <location>
        <position position="55"/>
    </location>
    <ligand>
        <name>substrate</name>
    </ligand>
</feature>
<keyword evidence="5 9" id="KW-0949">S-adenosyl-L-methionine</keyword>
<dbReference type="FunFam" id="3.40.640.10:FF:000004">
    <property type="entry name" value="Acetylornithine aminotransferase"/>
    <property type="match status" value="1"/>
</dbReference>
<dbReference type="EC" id="2.6.1.62" evidence="9"/>
<feature type="binding site" evidence="9">
    <location>
        <begin position="115"/>
        <end position="116"/>
    </location>
    <ligand>
        <name>pyridoxal 5'-phosphate</name>
        <dbReference type="ChEBI" id="CHEBI:597326"/>
    </ligand>
</feature>
<comment type="catalytic activity">
    <reaction evidence="8 9">
        <text>(8S)-8-amino-7-oxononanoate + S-adenosyl-L-methionine = S-adenosyl-4-methylsulfanyl-2-oxobutanoate + (7R,8S)-7,8-diammoniononanoate</text>
        <dbReference type="Rhea" id="RHEA:16861"/>
        <dbReference type="ChEBI" id="CHEBI:16490"/>
        <dbReference type="ChEBI" id="CHEBI:59789"/>
        <dbReference type="ChEBI" id="CHEBI:149468"/>
        <dbReference type="ChEBI" id="CHEBI:149469"/>
        <dbReference type="EC" id="2.6.1.62"/>
    </reaction>
</comment>
<keyword evidence="6 9" id="KW-0093">Biotin biosynthesis</keyword>
<feature type="modified residue" description="N6-(pyridoxal phosphate)lysine" evidence="9">
    <location>
        <position position="282"/>
    </location>
</feature>
<dbReference type="UniPathway" id="UPA00078">
    <property type="reaction ID" value="UER00160"/>
</dbReference>
<evidence type="ECO:0000256" key="4">
    <source>
        <dbReference type="ARBA" id="ARBA00022679"/>
    </source>
</evidence>